<dbReference type="EMBL" id="JABDTM020025682">
    <property type="protein sequence ID" value="KAH0812956.1"/>
    <property type="molecule type" value="Genomic_DNA"/>
</dbReference>
<dbReference type="InterPro" id="IPR025110">
    <property type="entry name" value="AMP-bd_C"/>
</dbReference>
<keyword evidence="4" id="KW-1003">Cell membrane</keyword>
<evidence type="ECO:0000256" key="1">
    <source>
        <dbReference type="ARBA" id="ARBA00004275"/>
    </source>
</evidence>
<feature type="transmembrane region" description="Helical" evidence="10">
    <location>
        <begin position="3154"/>
        <end position="3174"/>
    </location>
</feature>
<dbReference type="GO" id="GO:0005886">
    <property type="term" value="C:plasma membrane"/>
    <property type="evidence" value="ECO:0007669"/>
    <property type="project" value="UniProtKB-SubCell"/>
</dbReference>
<dbReference type="Gene3D" id="3.30.300.30">
    <property type="match status" value="6"/>
</dbReference>
<dbReference type="InterPro" id="IPR000873">
    <property type="entry name" value="AMP-dep_synth/lig_dom"/>
</dbReference>
<evidence type="ECO:0000313" key="13">
    <source>
        <dbReference type="EMBL" id="KAH0812956.1"/>
    </source>
</evidence>
<feature type="domain" description="AMP-binding enzyme C-terminal" evidence="12">
    <location>
        <begin position="966"/>
        <end position="1042"/>
    </location>
</feature>
<comment type="similarity">
    <text evidence="3">Belongs to the ATP-dependent AMP-binding enzyme family.</text>
</comment>
<dbReference type="Pfam" id="PF00501">
    <property type="entry name" value="AMP-binding"/>
    <property type="match status" value="6"/>
</dbReference>
<gene>
    <name evidence="13" type="ORF">GEV33_009835</name>
</gene>
<dbReference type="InterPro" id="IPR013604">
    <property type="entry name" value="7TM_chemorcpt"/>
</dbReference>
<protein>
    <submittedName>
        <fullName evidence="13">Uncharacterized protein</fullName>
    </submittedName>
</protein>
<evidence type="ECO:0000256" key="10">
    <source>
        <dbReference type="SAM" id="Phobius"/>
    </source>
</evidence>
<sequence>MAEKCLQGPQLKSPVLKQSMGELFFYNGDKHAGKLCQVDAIEDTTETFASVKLRSTRVAIDLQKRGITSSDVIAFCAGNTLDTVIPILATMYLGAKVANLEPSLSIRQTQHLIGLVSPKIIFVEEGSVSLIENSLNQAKVESEIIVYGKSTKYSTLSELTRPKQNEDDFRPAKVHLDDVILLLFSSGTTGLPKAIAHTHKSFMYIDCCLRDYDVGNSVFHATSFYWITANFMLIFGFIKGACRVFARSLEPEPTFRAIEKYKVDTMFLAPILSNKLTSFANAKNFDTSSLRLIHCGGSAMTLTQYQNLVDTFPHTKVCGIYGLTEIGVTSVFHPETDKDLIPVKPTSCGKPFYTMKIKIVNVDTEEALGANQKGEIRILSPCLFKGYHNGDSSGLCDKDGFLKCGDLGYYDEDGCLYVVERLKEMFKYQSWHIVPTAIEAVLVEYPAVKEAVVFGVPWGDDGEAPAACVVLESGTNTTAQEIEEFVANKVSDRERLRGGVVFVISLLKTPTGKFMRKEIRKCVLNKSKMSGKILKGPEQLEVPSLSLGQYFFKRAQELGDRECQVDADTGRSESFSSVKLRSTRVALGLQKRGVTSKDVVLTCTNITVDAPVPIVASYFLGAKIANLDPSLSVKQTSHLIGLVSPKVIFVEEASVPLIEESLRSANHKTEIVVFGKSEQYATFSDLDTPQAEEASFRPSEVDIHDVAIMFFSSGTTGLPKAICHSHYSFMQASFSFHRSGVNIDTLLFFTSFYWMTASLFLSWLFIGGSRRIVCRTMEAQRTFELIEKYKVTYLFLAPNLSYKLTKFTKKRDYDTSSLYSLMVGGTAMSSEHILKLSTVLPHTQIIFIYGLSEIGLASFNRPEDGQQVRPDKIGSCGTLAFGCSLKILDPETKKVLGPNQKGYIYIKSRALMKGYYNKDSSNLFDEDGFMETGDVGYYDDDEYLYVIEREKEMFKYLSWHIVPSVVEGVLLEHPGVKEAVVFGLPSKDEEGEVPTACVVLKDGCNVSEQEIQDLVAAKLSDREKLRGGVFFVKELPITPTGKVMRKEVDAVTDRRESFSGLKLRSTRVALGLQKRGITSGDVVVVCSNMTLDAAVPNAASFFLGAKVANLDPSLSVKQTSHLIGLVSPKVIFVEEASVPLIEESLRSANHKTEIVVFGNSEQYSTFSDLDTPQAEEESFRPVEVDTQDVVIMLFSSGTTGLPKAICHSHHSFMQLSFSFCNTVDKLDSLLSFTTFYWISGLLFLACSFIGAPILTYQLTNFLNHRAYDTTSLYTIVSGGTGISSAQICKLAATFPHSHIVYIYGLSEIGLATMNRPEDSQKLTQSKLGSSGKVAPGFALKIVDLDTNEVLGPNRKGEICIKASSVMKGYHNLDSSDVFDEDGFLKSGDIGYYDDDGYLYVVERVKEMFKYLSWHIVPSLVESVLLEHPAVEEAAVFGLPRNEEEGEVPTACVVLKEQCQVTEQEIKDFVAVRVSDREQLRGEGSKVQNIPNVSLGDFFFNSADKFADKKCQIDASTDRSESFASTRVALEMRKRGITSQDVVVLCAKITLDVSIPILASFYLGAKVANLDPSFSLRQTTHLLSLVSPKMIFVEEASVGLIEQALKNVNLEAVVVVFGESPNHSKFSDFDKFHSNEKEFKPSKVDVGETGLILFSSGTTGLPKAICHSHYSFLHLLFSFYESDANFEVLLSFTSFYWLSAMMFLAASFIVGGCRVICSTMEAERVFQAIEKYKVTLMFLAPILSYKLTNFAKRGDYDTSSLSGIMFGGTSVSTAQFCKFSTVFNHSNIVVCYGQTEVGVVSMFKLRTDERLIRSKTGSSGKILSGYAVKIVDLEGDKVLGPNQKGEIRVKTDSVMKGYYKTDSSFVFDHEGFIKTGDVGYYDDDECLYIVERIKEMFKYCSWHVVPTLLEGVLLEHPAVKDAVVFGFPCSEEEGEVPTACVVLKEASIADEKDVEEFVAERVSDKEKLRGGVFFVREILRTPSGKLMRKEIRDTFRKNMSDKILKGPKLDHTVTSSMGDFFFNSATRFSARTCQIDAAQDKKESYLGVSQRSTRLALELAKRGVTSKDVVVLCTKVTLDTVIPIIGSFYLGAKVANLDPSLSARQTTHLLSLVSPRVIFVEEESVALIEESLQSANLEAEIVVFGKSGKYPVFADFVKPKPAEEEFRPVTVDVHDTCIIFFSSGTTGLPKAICHSHYSFLHVAHSFYQADGRCDAILSFTSFYWVSGLILLTCSFIAGGHRIFCGAIDAEKTFSTIEKYKVTFLFLAPILTYKLTSFERSRDYDTSSLYSMLIGGTPISSAQFERLGTTFKHTNVVFGYGLTEAGIVTLFDPSKDRDFLKSKIGSCGRPAPAMSVKVVDLTSNEAVGPNQKGEVCVKSPTVMKGYYKADSSGTFDKEEFLKTGDIGYYDKDGCFYVIERLKEMFKYLSWHVVPSAIEAVLLEHPAVKEAVVFGFPRSEEEGEVPMACVVLKDKCTAVKKEIEEFVATRVSDYEKLRGGIIRWMEPPTKGATKNYLEGPAVDIKEDYGGLGAHFLNTLFENLNKINQIDTVTGVTETNGSVRSRAIQVAHELRHFGVVENDIILICSRGHADQTVVVLACLLIGAIIAPIDPEMHHKECVEIVGQLRPKMCFCDLRTLKQMERVIAETAIPSKMVHFGDQQQYAIAFRKLLMSRQYPEQFKAATIEHPRKRVAFIIPTQGTTGPPRLVCLSHHFIYSQIKVFLEIMPSLEKLISFYPLSWVMQVILMCLCFEVPVVRVLTGAFVERTACKVIHDLKIDHAFLNTDLALQLAEHVAVKDFNLSCLKCVFIGSLTTTSYDIRRLTSRLPKVKFTQTYCTTEVGSVIACAPKDYKDYLDRIGTVGRVVQNTKLRIVDLETRNDVEAECSGELLVATDCMMLGYFKNMNATKAVMQDGYFKTGDIARYDGCGWMFIEGRISELITVQGFPVSPRELEEVIMMHPFVKDTAVISNDKEVVACVITKADTKLDDNKLLTYIFWRYCRRVHAAIFRFISERLPVQKWPTRISFMMDFPTTPLGKVRRDFLREEVLTVKIEHSESDKHIGMLPHRDWIMSLKVGSSAKAQIQICFICTIRPVLFIGWFNTFSATFFCTHSAQSAHPHCQRSTPLSLFSYGTAIFLLISAGVTTTKLAQMKLSELLLSVMMVQSSLVTMVVTISLQKYTTKQINHLHGLVYIVENRRNYDIPHFFDGQFRKDVHAMLYKFFGPYLLLTVIIISASLYNYQNLTGELVFKLVTLLINIFSNLSNSLMTILFIHIYTILLRRCHEQIENTLTHHFDNNTSSFTWTKVSLRRKLQSLQKLHLSILANFQLVRSVFSANLLFFWIGFCEILIANFFLVILSIRQQRACTDEEILSFVLYVAAFLGSNVFFNKAQDLRDECFLQCTMQLLRVHQILPSECTICATRPALYLNQLTVTLAQFSCPHSTPPSRTLFQPSVFLKIVNVLCNLVLIIGLINYSQQIEGKITIKQLFITAEIILNLTTIMFNMICFMKNQIKMKESHGLITLINNKARFGLNDVLTSHSAKKIHDILLLFILLLLFEELVTLCRTFIMEDIDSTLLIRILTIEIIVFSNSSIGIYVVQFLSLYECLFEKCYQEIKTTFDVVKSNGLVIILKQNRLKDAQFVEKLRNLQRFYMALRRNFKLNESFIQPGIIIVYTVDICLLLIGYSYFSVLFVQEEVRLLKFEMYLLGKSTAIVLVFCVFCYQAQRLLVPSRETLSFLYRCRLSKLSPMESAQVEMLIATLEIQKPELKASDIFTIGTGLLASTHRVCCQLLLPPLPPPVASTFLQIQIPHRVRINRNKIHLNEIWLPLANIAITSTATHMIITSLVNLDLQIKHVHGLLFVISNKRSYAVEEFMESGFQKTICLMFCEKYAPILVSTFLIVGQQLYQHITLNLVLTLITMLVNISAGLSTFLLFLLVIEIYYWLFGKCHRQIKTVLCERQTHKSLLLEKLKKLQKLQLVVFRNFQMVQDIYNVSLLVYWFCGCSVSVLNFFLLVHAFEEERRPTDEELLLFVECIFACFGACTTIAKIEKLRDMNEDVLSFLYRYPISKLAPVEAAQVEMIVTTLELQKPKLKAWGLFTISKSMLAAVVGTIIKYLLVAVQFQPPWSKTFGTKE</sequence>
<feature type="transmembrane region" description="Helical" evidence="10">
    <location>
        <begin position="1235"/>
        <end position="1256"/>
    </location>
</feature>
<feature type="domain" description="AMP-binding enzyme C-terminal" evidence="12">
    <location>
        <begin position="438"/>
        <end position="513"/>
    </location>
</feature>
<dbReference type="PANTHER" id="PTHR24096:SF149">
    <property type="entry name" value="AMP-BINDING DOMAIN-CONTAINING PROTEIN-RELATED"/>
    <property type="match status" value="1"/>
</dbReference>
<organism evidence="13 14">
    <name type="scientific">Tenebrio molitor</name>
    <name type="common">Yellow mealworm beetle</name>
    <dbReference type="NCBI Taxonomy" id="7067"/>
    <lineage>
        <taxon>Eukaryota</taxon>
        <taxon>Metazoa</taxon>
        <taxon>Ecdysozoa</taxon>
        <taxon>Arthropoda</taxon>
        <taxon>Hexapoda</taxon>
        <taxon>Insecta</taxon>
        <taxon>Pterygota</taxon>
        <taxon>Neoptera</taxon>
        <taxon>Endopterygota</taxon>
        <taxon>Coleoptera</taxon>
        <taxon>Polyphaga</taxon>
        <taxon>Cucujiformia</taxon>
        <taxon>Tenebrionidae</taxon>
        <taxon>Tenebrio</taxon>
    </lineage>
</organism>
<dbReference type="Proteomes" id="UP000719412">
    <property type="component" value="Unassembled WGS sequence"/>
</dbReference>
<comment type="caution">
    <text evidence="13">The sequence shown here is derived from an EMBL/GenBank/DDBJ whole genome shotgun (WGS) entry which is preliminary data.</text>
</comment>
<feature type="domain" description="AMP-dependent synthetase/ligase" evidence="11">
    <location>
        <begin position="2021"/>
        <end position="2385"/>
    </location>
</feature>
<feature type="transmembrane region" description="Helical" evidence="10">
    <location>
        <begin position="4094"/>
        <end position="4116"/>
    </location>
</feature>
<feature type="transmembrane region" description="Helical" evidence="10">
    <location>
        <begin position="3994"/>
        <end position="4015"/>
    </location>
</feature>
<feature type="domain" description="AMP-dependent synthetase/ligase" evidence="11">
    <location>
        <begin position="1052"/>
        <end position="1257"/>
    </location>
</feature>
<comment type="subcellular location">
    <subcellularLocation>
        <location evidence="2">Cell membrane</location>
        <topology evidence="2">Multi-pass membrane protein</topology>
    </subcellularLocation>
    <subcellularLocation>
        <location evidence="1">Peroxisome</location>
    </subcellularLocation>
</comment>
<feature type="transmembrane region" description="Helical" evidence="10">
    <location>
        <begin position="3368"/>
        <end position="3385"/>
    </location>
</feature>
<feature type="transmembrane region" description="Helical" evidence="10">
    <location>
        <begin position="3335"/>
        <end position="3356"/>
    </location>
</feature>
<feature type="transmembrane region" description="Helical" evidence="10">
    <location>
        <begin position="3702"/>
        <end position="3720"/>
    </location>
</feature>
<accession>A0A8J6HEA7</accession>
<evidence type="ECO:0000256" key="6">
    <source>
        <dbReference type="ARBA" id="ARBA00022692"/>
    </source>
</evidence>
<dbReference type="Pfam" id="PF13193">
    <property type="entry name" value="AMP-binding_C"/>
    <property type="match status" value="5"/>
</dbReference>
<dbReference type="Gene3D" id="3.40.50.12780">
    <property type="entry name" value="N-terminal domain of ligase-like"/>
    <property type="match status" value="7"/>
</dbReference>
<feature type="transmembrane region" description="Helical" evidence="10">
    <location>
        <begin position="3912"/>
        <end position="3943"/>
    </location>
</feature>
<feature type="transmembrane region" description="Helical" evidence="10">
    <location>
        <begin position="3545"/>
        <end position="3566"/>
    </location>
</feature>
<evidence type="ECO:0000256" key="8">
    <source>
        <dbReference type="ARBA" id="ARBA00023136"/>
    </source>
</evidence>
<keyword evidence="6 10" id="KW-0812">Transmembrane</keyword>
<evidence type="ECO:0000259" key="11">
    <source>
        <dbReference type="Pfam" id="PF00501"/>
    </source>
</evidence>
<evidence type="ECO:0000259" key="12">
    <source>
        <dbReference type="Pfam" id="PF13193"/>
    </source>
</evidence>
<feature type="domain" description="AMP-binding enzyme C-terminal" evidence="12">
    <location>
        <begin position="1908"/>
        <end position="1984"/>
    </location>
</feature>
<evidence type="ECO:0000313" key="14">
    <source>
        <dbReference type="Proteomes" id="UP000719412"/>
    </source>
</evidence>
<keyword evidence="14" id="KW-1185">Reference proteome</keyword>
<feature type="transmembrane region" description="Helical" evidence="10">
    <location>
        <begin position="3485"/>
        <end position="3506"/>
    </location>
</feature>
<dbReference type="Pfam" id="PF08395">
    <property type="entry name" value="7tm_7"/>
    <property type="match status" value="1"/>
</dbReference>
<name>A0A8J6HEA7_TENMO</name>
<feature type="transmembrane region" description="Helical" evidence="10">
    <location>
        <begin position="3663"/>
        <end position="3690"/>
    </location>
</feature>
<evidence type="ECO:0000256" key="4">
    <source>
        <dbReference type="ARBA" id="ARBA00022475"/>
    </source>
</evidence>
<evidence type="ECO:0000256" key="2">
    <source>
        <dbReference type="ARBA" id="ARBA00004651"/>
    </source>
</evidence>
<feature type="domain" description="AMP-dependent synthetase/ligase" evidence="11">
    <location>
        <begin position="2554"/>
        <end position="2899"/>
    </location>
</feature>
<feature type="domain" description="AMP-dependent synthetase/ligase" evidence="11">
    <location>
        <begin position="29"/>
        <end position="388"/>
    </location>
</feature>
<evidence type="ECO:0000256" key="9">
    <source>
        <dbReference type="ARBA" id="ARBA00023140"/>
    </source>
</evidence>
<keyword evidence="9" id="KW-0576">Peroxisome</keyword>
<feature type="transmembrane region" description="Helical" evidence="10">
    <location>
        <begin position="746"/>
        <end position="766"/>
    </location>
</feature>
<dbReference type="PROSITE" id="PS00455">
    <property type="entry name" value="AMP_BINDING"/>
    <property type="match status" value="5"/>
</dbReference>
<dbReference type="InterPro" id="IPR042099">
    <property type="entry name" value="ANL_N_sf"/>
</dbReference>
<dbReference type="PANTHER" id="PTHR24096">
    <property type="entry name" value="LONG-CHAIN-FATTY-ACID--COA LIGASE"/>
    <property type="match status" value="1"/>
</dbReference>
<feature type="domain" description="AMP-dependent synthetase/ligase" evidence="11">
    <location>
        <begin position="1524"/>
        <end position="1858"/>
    </location>
</feature>
<feature type="transmembrane region" description="Helical" evidence="10">
    <location>
        <begin position="4027"/>
        <end position="4045"/>
    </location>
</feature>
<keyword evidence="5" id="KW-0436">Ligase</keyword>
<feature type="domain" description="AMP-binding enzyme C-terminal" evidence="12">
    <location>
        <begin position="1420"/>
        <end position="1472"/>
    </location>
</feature>
<feature type="transmembrane region" description="Helical" evidence="10">
    <location>
        <begin position="3578"/>
        <end position="3602"/>
    </location>
</feature>
<feature type="domain" description="AMP-binding enzyme C-terminal" evidence="12">
    <location>
        <begin position="2435"/>
        <end position="2495"/>
    </location>
</feature>
<feature type="transmembrane region" description="Helical" evidence="10">
    <location>
        <begin position="3256"/>
        <end position="3276"/>
    </location>
</feature>
<feature type="transmembrane region" description="Helical" evidence="10">
    <location>
        <begin position="3452"/>
        <end position="3473"/>
    </location>
</feature>
<dbReference type="GO" id="GO:0016405">
    <property type="term" value="F:CoA-ligase activity"/>
    <property type="evidence" value="ECO:0007669"/>
    <property type="project" value="TreeGrafter"/>
</dbReference>
<evidence type="ECO:0000256" key="3">
    <source>
        <dbReference type="ARBA" id="ARBA00006432"/>
    </source>
</evidence>
<evidence type="ECO:0000256" key="5">
    <source>
        <dbReference type="ARBA" id="ARBA00022598"/>
    </source>
</evidence>
<reference evidence="13" key="1">
    <citation type="journal article" date="2020" name="J Insects Food Feed">
        <title>The yellow mealworm (Tenebrio molitor) genome: a resource for the emerging insects as food and feed industry.</title>
        <authorList>
            <person name="Eriksson T."/>
            <person name="Andere A."/>
            <person name="Kelstrup H."/>
            <person name="Emery V."/>
            <person name="Picard C."/>
        </authorList>
    </citation>
    <scope>NUCLEOTIDE SEQUENCE</scope>
    <source>
        <strain evidence="13">Stoneville</strain>
        <tissue evidence="13">Whole head</tissue>
    </source>
</reference>
<keyword evidence="7 10" id="KW-1133">Transmembrane helix</keyword>
<feature type="domain" description="AMP-dependent synthetase/ligase" evidence="11">
    <location>
        <begin position="551"/>
        <end position="916"/>
    </location>
</feature>
<feature type="transmembrane region" description="Helical" evidence="10">
    <location>
        <begin position="3216"/>
        <end position="3236"/>
    </location>
</feature>
<dbReference type="SUPFAM" id="SSF56801">
    <property type="entry name" value="Acetyl-CoA synthetase-like"/>
    <property type="match status" value="6"/>
</dbReference>
<reference evidence="13" key="2">
    <citation type="submission" date="2021-08" db="EMBL/GenBank/DDBJ databases">
        <authorList>
            <person name="Eriksson T."/>
        </authorList>
    </citation>
    <scope>NUCLEOTIDE SEQUENCE</scope>
    <source>
        <strain evidence="13">Stoneville</strain>
        <tissue evidence="13">Whole head</tissue>
    </source>
</reference>
<feature type="transmembrane region" description="Helical" evidence="10">
    <location>
        <begin position="3123"/>
        <end position="3142"/>
    </location>
</feature>
<evidence type="ECO:0000256" key="7">
    <source>
        <dbReference type="ARBA" id="ARBA00022989"/>
    </source>
</evidence>
<keyword evidence="8 10" id="KW-0472">Membrane</keyword>
<proteinExistence type="inferred from homology"/>
<dbReference type="GO" id="GO:0005777">
    <property type="term" value="C:peroxisome"/>
    <property type="evidence" value="ECO:0007669"/>
    <property type="project" value="UniProtKB-SubCell"/>
</dbReference>
<dbReference type="InterPro" id="IPR020845">
    <property type="entry name" value="AMP-binding_CS"/>
</dbReference>
<dbReference type="InterPro" id="IPR045851">
    <property type="entry name" value="AMP-bd_C_sf"/>
</dbReference>
<dbReference type="GO" id="GO:0050909">
    <property type="term" value="P:sensory perception of taste"/>
    <property type="evidence" value="ECO:0007669"/>
    <property type="project" value="InterPro"/>
</dbReference>